<protein>
    <recommendedName>
        <fullName evidence="1">Purine catabolism PurC-like domain-containing protein</fullName>
    </recommendedName>
</protein>
<dbReference type="Pfam" id="PF07905">
    <property type="entry name" value="PucR"/>
    <property type="match status" value="1"/>
</dbReference>
<dbReference type="AlphaFoldDB" id="A0A840IJF7"/>
<feature type="domain" description="Purine catabolism PurC-like" evidence="1">
    <location>
        <begin position="6"/>
        <end position="122"/>
    </location>
</feature>
<accession>A0A840IJF7</accession>
<keyword evidence="3" id="KW-1185">Reference proteome</keyword>
<organism evidence="2 3">
    <name type="scientific">Conexibacter arvalis</name>
    <dbReference type="NCBI Taxonomy" id="912552"/>
    <lineage>
        <taxon>Bacteria</taxon>
        <taxon>Bacillati</taxon>
        <taxon>Actinomycetota</taxon>
        <taxon>Thermoleophilia</taxon>
        <taxon>Solirubrobacterales</taxon>
        <taxon>Conexibacteraceae</taxon>
        <taxon>Conexibacter</taxon>
    </lineage>
</organism>
<evidence type="ECO:0000313" key="2">
    <source>
        <dbReference type="EMBL" id="MBB4664886.1"/>
    </source>
</evidence>
<reference evidence="2 3" key="1">
    <citation type="submission" date="2020-08" db="EMBL/GenBank/DDBJ databases">
        <title>Genomic Encyclopedia of Archaeal and Bacterial Type Strains, Phase II (KMG-II): from individual species to whole genera.</title>
        <authorList>
            <person name="Goeker M."/>
        </authorList>
    </citation>
    <scope>NUCLEOTIDE SEQUENCE [LARGE SCALE GENOMIC DNA]</scope>
    <source>
        <strain evidence="2 3">DSM 23288</strain>
    </source>
</reference>
<dbReference type="InterPro" id="IPR012914">
    <property type="entry name" value="PucR_dom"/>
</dbReference>
<evidence type="ECO:0000313" key="3">
    <source>
        <dbReference type="Proteomes" id="UP000585272"/>
    </source>
</evidence>
<comment type="caution">
    <text evidence="2">The sequence shown here is derived from an EMBL/GenBank/DDBJ whole genome shotgun (WGS) entry which is preliminary data.</text>
</comment>
<evidence type="ECO:0000259" key="1">
    <source>
        <dbReference type="Pfam" id="PF07905"/>
    </source>
</evidence>
<dbReference type="EMBL" id="JACHNU010000009">
    <property type="protein sequence ID" value="MBB4664886.1"/>
    <property type="molecule type" value="Genomic_DNA"/>
</dbReference>
<dbReference type="Proteomes" id="UP000585272">
    <property type="component" value="Unassembled WGS sequence"/>
</dbReference>
<name>A0A840IJF7_9ACTN</name>
<dbReference type="RefSeq" id="WP_183345309.1">
    <property type="nucleotide sequence ID" value="NZ_JACHNU010000009.1"/>
</dbReference>
<sequence length="353" mass="37329">MITLAELLARRELGLRAVAAAGDADGVVLRGAEVCELPDPRPWLDSGELLLTTGVALGHGAHGQRLLVERAVEARAAGIGFSIGLVHAEVPDPVRESCEQLGLPLIAIPAATPFRMVVEAVSGRAAPGEHQAAQRTLAMQTYLMEALSAPEPEAELLRRLGSLLSGTALLADEAGAVEGAPNAALPQELWGPLRGGKGVRLHHVRGVRYVSAPVADRMGARRWLVVAGPADALPDRLARGALQSAEKLARLIDRARPPRPAEARAVRAELAAALLGWRDAGDRRQLAHRAAALGLGVDEPLHVAVLRLRGGRVPARVSRAVPRAATDRAACRRPRARRARSCWRACATRSKGG</sequence>
<gene>
    <name evidence="2" type="ORF">BDZ31_004504</name>
</gene>
<proteinExistence type="predicted"/>